<dbReference type="Proteomes" id="UP000594480">
    <property type="component" value="Chromosome"/>
</dbReference>
<name>A0A7S8MXH9_9MICO</name>
<gene>
    <name evidence="1" type="ORF">IT882_15550</name>
</gene>
<organism evidence="1 2">
    <name type="scientific">Microbacterium schleiferi</name>
    <dbReference type="NCBI Taxonomy" id="69362"/>
    <lineage>
        <taxon>Bacteria</taxon>
        <taxon>Bacillati</taxon>
        <taxon>Actinomycetota</taxon>
        <taxon>Actinomycetes</taxon>
        <taxon>Micrococcales</taxon>
        <taxon>Microbacteriaceae</taxon>
        <taxon>Microbacterium</taxon>
    </lineage>
</organism>
<dbReference type="AlphaFoldDB" id="A0A7S8MXH9"/>
<reference evidence="1 2" key="1">
    <citation type="submission" date="2020-11" db="EMBL/GenBank/DDBJ databases">
        <title>Amino acid is mineralized and recycled by bacteria in oceanic microbiome.</title>
        <authorList>
            <person name="Zheng L.Y."/>
        </authorList>
    </citation>
    <scope>NUCLEOTIDE SEQUENCE [LARGE SCALE GENOMIC DNA]</scope>
    <source>
        <strain evidence="1 2">A32-1</strain>
    </source>
</reference>
<dbReference type="KEGG" id="msf:IT882_15550"/>
<evidence type="ECO:0008006" key="3">
    <source>
        <dbReference type="Google" id="ProtNLM"/>
    </source>
</evidence>
<protein>
    <recommendedName>
        <fullName evidence="3">Peptidase S9 prolyl oligopeptidase catalytic domain-containing protein</fullName>
    </recommendedName>
</protein>
<keyword evidence="2" id="KW-1185">Reference proteome</keyword>
<accession>A0A7S8MXH9</accession>
<dbReference type="Gene3D" id="3.40.50.1820">
    <property type="entry name" value="alpha/beta hydrolase"/>
    <property type="match status" value="1"/>
</dbReference>
<dbReference type="InterPro" id="IPR029058">
    <property type="entry name" value="AB_hydrolase_fold"/>
</dbReference>
<evidence type="ECO:0000313" key="2">
    <source>
        <dbReference type="Proteomes" id="UP000594480"/>
    </source>
</evidence>
<dbReference type="SUPFAM" id="SSF53474">
    <property type="entry name" value="alpha/beta-Hydrolases"/>
    <property type="match status" value="1"/>
</dbReference>
<dbReference type="EMBL" id="CP064760">
    <property type="protein sequence ID" value="QPE04518.1"/>
    <property type="molecule type" value="Genomic_DNA"/>
</dbReference>
<evidence type="ECO:0000313" key="1">
    <source>
        <dbReference type="EMBL" id="QPE04518.1"/>
    </source>
</evidence>
<dbReference type="RefSeq" id="WP_195692593.1">
    <property type="nucleotide sequence ID" value="NZ_CP064760.1"/>
</dbReference>
<sequence length="70" mass="7644">MVGTHDTDHPIESDRATADWLAERGGDVRFVALTAANVAGNGHMLMQESNSDAVLTLVTEWLGPNVRLRR</sequence>
<proteinExistence type="predicted"/>